<dbReference type="OrthoDB" id="3034829at2759"/>
<feature type="region of interest" description="Disordered" evidence="1">
    <location>
        <begin position="1"/>
        <end position="52"/>
    </location>
</feature>
<feature type="compositionally biased region" description="Polar residues" evidence="1">
    <location>
        <begin position="28"/>
        <end position="52"/>
    </location>
</feature>
<accession>A0A0D0CUR8</accession>
<evidence type="ECO:0000313" key="3">
    <source>
        <dbReference type="Proteomes" id="UP000053593"/>
    </source>
</evidence>
<protein>
    <submittedName>
        <fullName evidence="2">Unplaced genomic scaffold GYMLUscaffold_16, whole genome shotgun sequence</fullName>
    </submittedName>
</protein>
<name>A0A0D0CUR8_9AGAR</name>
<dbReference type="AlphaFoldDB" id="A0A0D0CUR8"/>
<reference evidence="2 3" key="1">
    <citation type="submission" date="2014-04" db="EMBL/GenBank/DDBJ databases">
        <title>Evolutionary Origins and Diversification of the Mycorrhizal Mutualists.</title>
        <authorList>
            <consortium name="DOE Joint Genome Institute"/>
            <consortium name="Mycorrhizal Genomics Consortium"/>
            <person name="Kohler A."/>
            <person name="Kuo A."/>
            <person name="Nagy L.G."/>
            <person name="Floudas D."/>
            <person name="Copeland A."/>
            <person name="Barry K.W."/>
            <person name="Cichocki N."/>
            <person name="Veneault-Fourrey C."/>
            <person name="LaButti K."/>
            <person name="Lindquist E.A."/>
            <person name="Lipzen A."/>
            <person name="Lundell T."/>
            <person name="Morin E."/>
            <person name="Murat C."/>
            <person name="Riley R."/>
            <person name="Ohm R."/>
            <person name="Sun H."/>
            <person name="Tunlid A."/>
            <person name="Henrissat B."/>
            <person name="Grigoriev I.V."/>
            <person name="Hibbett D.S."/>
            <person name="Martin F."/>
        </authorList>
    </citation>
    <scope>NUCLEOTIDE SEQUENCE [LARGE SCALE GENOMIC DNA]</scope>
    <source>
        <strain evidence="2 3">FD-317 M1</strain>
    </source>
</reference>
<proteinExistence type="predicted"/>
<sequence length="163" mass="17730">MVTHKLFRRRRRYSAKSTRSLPPAPASGLTQPTQTPNHPRASPRTSSLPSRITTHHPLFTCSTTHHPLFTCSTTDLSLITSTNDSKFLLRLAPPMSQLSSISSSMSSDDDNDGVGESGLTLDMWYAIRPPTTSSTTATLAAGDHFSRDQFLSIVGSPLSFTIP</sequence>
<dbReference type="Proteomes" id="UP000053593">
    <property type="component" value="Unassembled WGS sequence"/>
</dbReference>
<evidence type="ECO:0000256" key="1">
    <source>
        <dbReference type="SAM" id="MobiDB-lite"/>
    </source>
</evidence>
<dbReference type="HOGENOM" id="CLU_1627237_0_0_1"/>
<organism evidence="2 3">
    <name type="scientific">Collybiopsis luxurians FD-317 M1</name>
    <dbReference type="NCBI Taxonomy" id="944289"/>
    <lineage>
        <taxon>Eukaryota</taxon>
        <taxon>Fungi</taxon>
        <taxon>Dikarya</taxon>
        <taxon>Basidiomycota</taxon>
        <taxon>Agaricomycotina</taxon>
        <taxon>Agaricomycetes</taxon>
        <taxon>Agaricomycetidae</taxon>
        <taxon>Agaricales</taxon>
        <taxon>Marasmiineae</taxon>
        <taxon>Omphalotaceae</taxon>
        <taxon>Collybiopsis</taxon>
        <taxon>Collybiopsis luxurians</taxon>
    </lineage>
</organism>
<keyword evidence="3" id="KW-1185">Reference proteome</keyword>
<gene>
    <name evidence="2" type="ORF">GYMLUDRAFT_464794</name>
</gene>
<dbReference type="EMBL" id="KN834764">
    <property type="protein sequence ID" value="KIK63322.1"/>
    <property type="molecule type" value="Genomic_DNA"/>
</dbReference>
<evidence type="ECO:0000313" key="2">
    <source>
        <dbReference type="EMBL" id="KIK63322.1"/>
    </source>
</evidence>
<feature type="compositionally biased region" description="Basic residues" evidence="1">
    <location>
        <begin position="1"/>
        <end position="14"/>
    </location>
</feature>